<evidence type="ECO:0000256" key="1">
    <source>
        <dbReference type="ARBA" id="ARBA00007469"/>
    </source>
</evidence>
<dbReference type="RefSeq" id="WP_344687412.1">
    <property type="nucleotide sequence ID" value="NZ_BAABBH010000001.1"/>
</dbReference>
<proteinExistence type="inferred from homology"/>
<dbReference type="SUPFAM" id="SSF55895">
    <property type="entry name" value="Ribonuclease Rh-like"/>
    <property type="match status" value="1"/>
</dbReference>
<dbReference type="PANTHER" id="PTHR11240:SF22">
    <property type="entry name" value="RIBONUCLEASE T2"/>
    <property type="match status" value="1"/>
</dbReference>
<evidence type="ECO:0000313" key="3">
    <source>
        <dbReference type="EMBL" id="MFN2974711.1"/>
    </source>
</evidence>
<dbReference type="PANTHER" id="PTHR11240">
    <property type="entry name" value="RIBONUCLEASE T2"/>
    <property type="match status" value="1"/>
</dbReference>
<dbReference type="EMBL" id="JBJYXY010000001">
    <property type="protein sequence ID" value="MFN2974711.1"/>
    <property type="molecule type" value="Genomic_DNA"/>
</dbReference>
<keyword evidence="4" id="KW-1185">Reference proteome</keyword>
<dbReference type="Proteomes" id="UP001634747">
    <property type="component" value="Unassembled WGS sequence"/>
</dbReference>
<dbReference type="PROSITE" id="PS00531">
    <property type="entry name" value="RNASE_T2_2"/>
    <property type="match status" value="1"/>
</dbReference>
<dbReference type="InterPro" id="IPR001568">
    <property type="entry name" value="RNase_T2-like"/>
</dbReference>
<sequence>MLVALVLLPCVRGRAQEVSAAPGKFDYYLLNLSWSPEFCHNVEVLPLSERAGKRQQRLQDAASECGTPHGFVLHGMWPQNFSGTWPANCGTAPGPASYTPYLKDTPSLILLHHEWTKHGTCSGLAADAFFTTADRAFESVKTPPQLQNVTQTLQLKPSDILDAFYKANPGFPQGSLALSCGRNYLTAIEVCLNKNTLKPIACQNIATCGATVVKVAPESSPAQLR</sequence>
<comment type="caution">
    <text evidence="3">The sequence shown here is derived from an EMBL/GenBank/DDBJ whole genome shotgun (WGS) entry which is preliminary data.</text>
</comment>
<organism evidence="3 4">
    <name type="scientific">Terriglobus aquaticus</name>
    <dbReference type="NCBI Taxonomy" id="940139"/>
    <lineage>
        <taxon>Bacteria</taxon>
        <taxon>Pseudomonadati</taxon>
        <taxon>Acidobacteriota</taxon>
        <taxon>Terriglobia</taxon>
        <taxon>Terriglobales</taxon>
        <taxon>Acidobacteriaceae</taxon>
        <taxon>Terriglobus</taxon>
    </lineage>
</organism>
<accession>A0ABW9KIC3</accession>
<dbReference type="InterPro" id="IPR036430">
    <property type="entry name" value="RNase_T2-like_sf"/>
</dbReference>
<reference evidence="3 4" key="1">
    <citation type="submission" date="2024-12" db="EMBL/GenBank/DDBJ databases">
        <authorList>
            <person name="Lee Y."/>
        </authorList>
    </citation>
    <scope>NUCLEOTIDE SEQUENCE [LARGE SCALE GENOMIC DNA]</scope>
    <source>
        <strain evidence="3 4">03SUJ4</strain>
    </source>
</reference>
<evidence type="ECO:0000313" key="4">
    <source>
        <dbReference type="Proteomes" id="UP001634747"/>
    </source>
</evidence>
<protein>
    <submittedName>
        <fullName evidence="3">Ribonuclease T2 family protein</fullName>
    </submittedName>
</protein>
<evidence type="ECO:0000256" key="2">
    <source>
        <dbReference type="RuleBase" id="RU004328"/>
    </source>
</evidence>
<name>A0ABW9KIC3_9BACT</name>
<dbReference type="InterPro" id="IPR033130">
    <property type="entry name" value="RNase_T2_His_AS_2"/>
</dbReference>
<gene>
    <name evidence="3" type="ORF">ACK2TP_02960</name>
</gene>
<dbReference type="Gene3D" id="3.90.730.10">
    <property type="entry name" value="Ribonuclease T2-like"/>
    <property type="match status" value="1"/>
</dbReference>
<dbReference type="Pfam" id="PF00445">
    <property type="entry name" value="Ribonuclease_T2"/>
    <property type="match status" value="1"/>
</dbReference>
<comment type="similarity">
    <text evidence="1 2">Belongs to the RNase T2 family.</text>
</comment>